<dbReference type="AlphaFoldDB" id="A0AAP0NJM2"/>
<comment type="caution">
    <text evidence="2">The sequence shown here is derived from an EMBL/GenBank/DDBJ whole genome shotgun (WGS) entry which is preliminary data.</text>
</comment>
<accession>A0AAP0NJM2</accession>
<feature type="compositionally biased region" description="Basic residues" evidence="1">
    <location>
        <begin position="53"/>
        <end position="62"/>
    </location>
</feature>
<evidence type="ECO:0000313" key="3">
    <source>
        <dbReference type="Proteomes" id="UP001417504"/>
    </source>
</evidence>
<feature type="compositionally biased region" description="Basic and acidic residues" evidence="1">
    <location>
        <begin position="64"/>
        <end position="74"/>
    </location>
</feature>
<gene>
    <name evidence="2" type="ORF">Sjap_017209</name>
</gene>
<feature type="compositionally biased region" description="Polar residues" evidence="1">
    <location>
        <begin position="1"/>
        <end position="31"/>
    </location>
</feature>
<name>A0AAP0NJM2_9MAGN</name>
<reference evidence="2 3" key="1">
    <citation type="submission" date="2024-01" db="EMBL/GenBank/DDBJ databases">
        <title>Genome assemblies of Stephania.</title>
        <authorList>
            <person name="Yang L."/>
        </authorList>
    </citation>
    <scope>NUCLEOTIDE SEQUENCE [LARGE SCALE GENOMIC DNA]</scope>
    <source>
        <strain evidence="2">QJT</strain>
        <tissue evidence="2">Leaf</tissue>
    </source>
</reference>
<sequence>MFLSPNHIQKSRYWNGSTPIFDSTGSRGQSNQHEEEVHDSSSSTNSPDVQARRNPRRNRVRPVCHTEEQIRRRR</sequence>
<evidence type="ECO:0000313" key="2">
    <source>
        <dbReference type="EMBL" id="KAK9109149.1"/>
    </source>
</evidence>
<organism evidence="2 3">
    <name type="scientific">Stephania japonica</name>
    <dbReference type="NCBI Taxonomy" id="461633"/>
    <lineage>
        <taxon>Eukaryota</taxon>
        <taxon>Viridiplantae</taxon>
        <taxon>Streptophyta</taxon>
        <taxon>Embryophyta</taxon>
        <taxon>Tracheophyta</taxon>
        <taxon>Spermatophyta</taxon>
        <taxon>Magnoliopsida</taxon>
        <taxon>Ranunculales</taxon>
        <taxon>Menispermaceae</taxon>
        <taxon>Menispermoideae</taxon>
        <taxon>Cissampelideae</taxon>
        <taxon>Stephania</taxon>
    </lineage>
</organism>
<evidence type="ECO:0000256" key="1">
    <source>
        <dbReference type="SAM" id="MobiDB-lite"/>
    </source>
</evidence>
<dbReference type="Proteomes" id="UP001417504">
    <property type="component" value="Unassembled WGS sequence"/>
</dbReference>
<dbReference type="EMBL" id="JBBNAE010000007">
    <property type="protein sequence ID" value="KAK9109149.1"/>
    <property type="molecule type" value="Genomic_DNA"/>
</dbReference>
<keyword evidence="3" id="KW-1185">Reference proteome</keyword>
<proteinExistence type="predicted"/>
<protein>
    <submittedName>
        <fullName evidence="2">Uncharacterized protein</fullName>
    </submittedName>
</protein>
<feature type="region of interest" description="Disordered" evidence="1">
    <location>
        <begin position="1"/>
        <end position="74"/>
    </location>
</feature>